<gene>
    <name evidence="1" type="ordered locus">Metho_2388</name>
</gene>
<organism evidence="1 2">
    <name type="scientific">Methanomethylovorans hollandica (strain DSM 15978 / NBRC 107637 / DMS1)</name>
    <dbReference type="NCBI Taxonomy" id="867904"/>
    <lineage>
        <taxon>Archaea</taxon>
        <taxon>Methanobacteriati</taxon>
        <taxon>Methanobacteriota</taxon>
        <taxon>Stenosarchaea group</taxon>
        <taxon>Methanomicrobia</taxon>
        <taxon>Methanosarcinales</taxon>
        <taxon>Methanosarcinaceae</taxon>
        <taxon>Methanomethylovorans</taxon>
    </lineage>
</organism>
<keyword evidence="2" id="KW-1185">Reference proteome</keyword>
<dbReference type="KEGG" id="mhz:Metho_2388"/>
<dbReference type="HOGENOM" id="CLU_784400_0_0_2"/>
<dbReference type="Proteomes" id="UP000010866">
    <property type="component" value="Chromosome"/>
</dbReference>
<dbReference type="GeneID" id="14408466"/>
<dbReference type="OrthoDB" id="147087at2157"/>
<accession>L0L294</accession>
<evidence type="ECO:0000313" key="1">
    <source>
        <dbReference type="EMBL" id="AGB50538.1"/>
    </source>
</evidence>
<protein>
    <submittedName>
        <fullName evidence="1">Uncharacterized protein</fullName>
    </submittedName>
</protein>
<dbReference type="EMBL" id="CP003362">
    <property type="protein sequence ID" value="AGB50538.1"/>
    <property type="molecule type" value="Genomic_DNA"/>
</dbReference>
<name>L0L294_METHD</name>
<sequence length="358" mass="39725">MKQELLRILRDVFRSAGYKVNESSIYDLAAEKDGYKTVIKFGSDPDMSDLKLFAGQVLEGVGLYVSTTDVHPDVKLYGEDLGLIIWERDEVAMHIGRAVLADIEGTASGLELVRVPSTYSNVNSCLSGTSETRPLSDVFRGTAMSARESVTPSYRTEIFPSSMAQIEHAADPVHLELQAAPLKLTRDRAAVVGKPHVQTVQAVALKLVPFWRYSYSLNVEKTYKSKIIDISGEGVGYLNALNGNISNIAVSEVSDVLELPDDEYELKTQVMTHTLAKDSILNMLIDEHTKDLRFDDTKGEAIISEHKRFKPAVEDISLQIDLVYVPIWEVKGPRNSVELNAHTGEVLTHPVDDDVEFM</sequence>
<proteinExistence type="predicted"/>
<dbReference type="STRING" id="867904.Metho_2388"/>
<dbReference type="AlphaFoldDB" id="L0L294"/>
<dbReference type="RefSeq" id="WP_015325703.1">
    <property type="nucleotide sequence ID" value="NC_019977.1"/>
</dbReference>
<evidence type="ECO:0000313" key="2">
    <source>
        <dbReference type="Proteomes" id="UP000010866"/>
    </source>
</evidence>
<reference evidence="2" key="1">
    <citation type="submission" date="2012-02" db="EMBL/GenBank/DDBJ databases">
        <title>Complete sequence of chromosome of Methanomethylovorans hollandica DSM 15978.</title>
        <authorList>
            <person name="Lucas S."/>
            <person name="Copeland A."/>
            <person name="Lapidus A."/>
            <person name="Glavina del Rio T."/>
            <person name="Dalin E."/>
            <person name="Tice H."/>
            <person name="Bruce D."/>
            <person name="Goodwin L."/>
            <person name="Pitluck S."/>
            <person name="Peters L."/>
            <person name="Mikhailova N."/>
            <person name="Held B."/>
            <person name="Kyrpides N."/>
            <person name="Mavromatis K."/>
            <person name="Ivanova N."/>
            <person name="Brettin T."/>
            <person name="Detter J.C."/>
            <person name="Han C."/>
            <person name="Larimer F."/>
            <person name="Land M."/>
            <person name="Hauser L."/>
            <person name="Markowitz V."/>
            <person name="Cheng J.-F."/>
            <person name="Hugenholtz P."/>
            <person name="Woyke T."/>
            <person name="Wu D."/>
            <person name="Spring S."/>
            <person name="Schroeder M."/>
            <person name="Brambilla E."/>
            <person name="Klenk H.-P."/>
            <person name="Eisen J.A."/>
        </authorList>
    </citation>
    <scope>NUCLEOTIDE SEQUENCE [LARGE SCALE GENOMIC DNA]</scope>
    <source>
        <strain evidence="2">DSM 15978 / NBRC 107637 / DMS1</strain>
    </source>
</reference>